<keyword evidence="3" id="KW-0238">DNA-binding</keyword>
<dbReference type="GO" id="GO:0006310">
    <property type="term" value="P:DNA recombination"/>
    <property type="evidence" value="ECO:0007669"/>
    <property type="project" value="UniProtKB-KW"/>
</dbReference>
<dbReference type="PANTHER" id="PTHR30629:SF2">
    <property type="entry name" value="PROPHAGE INTEGRASE INTS-RELATED"/>
    <property type="match status" value="1"/>
</dbReference>
<feature type="domain" description="Tyr recombinase" evidence="6">
    <location>
        <begin position="212"/>
        <end position="389"/>
    </location>
</feature>
<accession>A0A7X0U940</accession>
<organism evidence="7 8">
    <name type="scientific">Acidovorax soli</name>
    <dbReference type="NCBI Taxonomy" id="592050"/>
    <lineage>
        <taxon>Bacteria</taxon>
        <taxon>Pseudomonadati</taxon>
        <taxon>Pseudomonadota</taxon>
        <taxon>Betaproteobacteria</taxon>
        <taxon>Burkholderiales</taxon>
        <taxon>Comamonadaceae</taxon>
        <taxon>Acidovorax</taxon>
    </lineage>
</organism>
<protein>
    <submittedName>
        <fullName evidence="7">Integrase</fullName>
    </submittedName>
</protein>
<dbReference type="CDD" id="cd00801">
    <property type="entry name" value="INT_P4_C"/>
    <property type="match status" value="1"/>
</dbReference>
<keyword evidence="8" id="KW-1185">Reference proteome</keyword>
<evidence type="ECO:0000313" key="7">
    <source>
        <dbReference type="EMBL" id="MBB6559633.1"/>
    </source>
</evidence>
<dbReference type="Pfam" id="PF13356">
    <property type="entry name" value="Arm-DNA-bind_3"/>
    <property type="match status" value="1"/>
</dbReference>
<dbReference type="GO" id="GO:0003677">
    <property type="term" value="F:DNA binding"/>
    <property type="evidence" value="ECO:0007669"/>
    <property type="project" value="UniProtKB-KW"/>
</dbReference>
<dbReference type="InterPro" id="IPR038488">
    <property type="entry name" value="Integrase_DNA-bd_sf"/>
</dbReference>
<dbReference type="InterPro" id="IPR050808">
    <property type="entry name" value="Phage_Integrase"/>
</dbReference>
<dbReference type="Pfam" id="PF00589">
    <property type="entry name" value="Phage_integrase"/>
    <property type="match status" value="1"/>
</dbReference>
<keyword evidence="4" id="KW-0233">DNA recombination</keyword>
<dbReference type="InterPro" id="IPR025166">
    <property type="entry name" value="Integrase_DNA_bind_dom"/>
</dbReference>
<dbReference type="SUPFAM" id="SSF56349">
    <property type="entry name" value="DNA breaking-rejoining enzymes"/>
    <property type="match status" value="1"/>
</dbReference>
<evidence type="ECO:0000256" key="5">
    <source>
        <dbReference type="SAM" id="MobiDB-lite"/>
    </source>
</evidence>
<dbReference type="Gene3D" id="1.10.150.130">
    <property type="match status" value="1"/>
</dbReference>
<dbReference type="Proteomes" id="UP000575083">
    <property type="component" value="Unassembled WGS sequence"/>
</dbReference>
<evidence type="ECO:0000256" key="3">
    <source>
        <dbReference type="ARBA" id="ARBA00023125"/>
    </source>
</evidence>
<dbReference type="Pfam" id="PF22022">
    <property type="entry name" value="Phage_int_M"/>
    <property type="match status" value="1"/>
</dbReference>
<keyword evidence="2" id="KW-0229">DNA integration</keyword>
<dbReference type="InterPro" id="IPR011010">
    <property type="entry name" value="DNA_brk_join_enz"/>
</dbReference>
<evidence type="ECO:0000256" key="2">
    <source>
        <dbReference type="ARBA" id="ARBA00022908"/>
    </source>
</evidence>
<dbReference type="Gene3D" id="3.30.160.390">
    <property type="entry name" value="Integrase, DNA-binding domain"/>
    <property type="match status" value="1"/>
</dbReference>
<dbReference type="InterPro" id="IPR053876">
    <property type="entry name" value="Phage_int_M"/>
</dbReference>
<feature type="region of interest" description="Disordered" evidence="5">
    <location>
        <begin position="403"/>
        <end position="422"/>
    </location>
</feature>
<dbReference type="EMBL" id="JACHLK010000003">
    <property type="protein sequence ID" value="MBB6559633.1"/>
    <property type="molecule type" value="Genomic_DNA"/>
</dbReference>
<gene>
    <name evidence="7" type="ORF">HNP48_002300</name>
</gene>
<evidence type="ECO:0000313" key="8">
    <source>
        <dbReference type="Proteomes" id="UP000575083"/>
    </source>
</evidence>
<evidence type="ECO:0000259" key="6">
    <source>
        <dbReference type="PROSITE" id="PS51898"/>
    </source>
</evidence>
<dbReference type="InterPro" id="IPR010998">
    <property type="entry name" value="Integrase_recombinase_N"/>
</dbReference>
<dbReference type="PROSITE" id="PS51898">
    <property type="entry name" value="TYR_RECOMBINASE"/>
    <property type="match status" value="1"/>
</dbReference>
<dbReference type="PANTHER" id="PTHR30629">
    <property type="entry name" value="PROPHAGE INTEGRASE"/>
    <property type="match status" value="1"/>
</dbReference>
<comment type="similarity">
    <text evidence="1">Belongs to the 'phage' integrase family.</text>
</comment>
<dbReference type="InterPro" id="IPR013762">
    <property type="entry name" value="Integrase-like_cat_sf"/>
</dbReference>
<dbReference type="InterPro" id="IPR002104">
    <property type="entry name" value="Integrase_catalytic"/>
</dbReference>
<dbReference type="Gene3D" id="1.10.443.10">
    <property type="entry name" value="Intergrase catalytic core"/>
    <property type="match status" value="1"/>
</dbReference>
<reference evidence="7 8" key="1">
    <citation type="submission" date="2020-08" db="EMBL/GenBank/DDBJ databases">
        <title>Functional genomics of gut bacteria from endangered species of beetles.</title>
        <authorList>
            <person name="Carlos-Shanley C."/>
        </authorList>
    </citation>
    <scope>NUCLEOTIDE SEQUENCE [LARGE SCALE GENOMIC DNA]</scope>
    <source>
        <strain evidence="7 8">S00198</strain>
    </source>
</reference>
<evidence type="ECO:0000256" key="4">
    <source>
        <dbReference type="ARBA" id="ARBA00023172"/>
    </source>
</evidence>
<dbReference type="RefSeq" id="WP_184857024.1">
    <property type="nucleotide sequence ID" value="NZ_JACHLK010000003.1"/>
</dbReference>
<dbReference type="GO" id="GO:0015074">
    <property type="term" value="P:DNA integration"/>
    <property type="evidence" value="ECO:0007669"/>
    <property type="project" value="UniProtKB-KW"/>
</dbReference>
<name>A0A7X0U940_9BURK</name>
<sequence length="422" mass="47193">MPKRAKELTAAAVAKLREPGRYPVGGCEGLHLRITPAGTRLWVLRIVVGEWRRDVGLGNFEDVSLSQARDAGRDARRAVKAGIDPAPPKLAPAAPPKARHLFRDVAAELIESKKGEWKNKKHLQQWQNSLDTYAYPLLGDMDVADIKLTHVVQVLQPIWSTITESATRLRSRIEAVIDYATVHEWREGDNPARWKGLLDKVLPAPEKVSKPGHHEALPIDDAPAFMKAMELVDGVSALALRLLILTAARSVEIRFARWSEFDLQKKVWVVPGERMKAGMDHTVPLSDQAVTLLGSIPHMAGTEFLFPTNRTKKGQPIKPISDMAMTEVMRRQGLTAVPHGFRSTFRDWGGDYTEYHRDLLEAALAHVPENKTEAAYRRLTAVQKRRVLMQDWANFLLPPLASTRPSAKRQARTPATPPHEAQ</sequence>
<comment type="caution">
    <text evidence="7">The sequence shown here is derived from an EMBL/GenBank/DDBJ whole genome shotgun (WGS) entry which is preliminary data.</text>
</comment>
<dbReference type="AlphaFoldDB" id="A0A7X0U940"/>
<evidence type="ECO:0000256" key="1">
    <source>
        <dbReference type="ARBA" id="ARBA00008857"/>
    </source>
</evidence>
<proteinExistence type="inferred from homology"/>